<dbReference type="InterPro" id="IPR000403">
    <property type="entry name" value="PI3/4_kinase_cat_dom"/>
</dbReference>
<evidence type="ECO:0000313" key="2">
    <source>
        <dbReference type="EMBL" id="PIU24036.1"/>
    </source>
</evidence>
<accession>A0A2M6YBG3</accession>
<evidence type="ECO:0000259" key="1">
    <source>
        <dbReference type="Pfam" id="PF00454"/>
    </source>
</evidence>
<feature type="domain" description="PI3K/PI4K catalytic" evidence="1">
    <location>
        <begin position="161"/>
        <end position="210"/>
    </location>
</feature>
<comment type="caution">
    <text evidence="2">The sequence shown here is derived from an EMBL/GenBank/DDBJ whole genome shotgun (WGS) entry which is preliminary data.</text>
</comment>
<name>A0A2M6YBG3_9BACT</name>
<dbReference type="Proteomes" id="UP000229896">
    <property type="component" value="Unassembled WGS sequence"/>
</dbReference>
<gene>
    <name evidence="2" type="ORF">COT12_03245</name>
</gene>
<reference evidence="3" key="1">
    <citation type="submission" date="2017-09" db="EMBL/GenBank/DDBJ databases">
        <title>Depth-based differentiation of microbial function through sediment-hosted aquifers and enrichment of novel symbionts in the deep terrestrial subsurface.</title>
        <authorList>
            <person name="Probst A.J."/>
            <person name="Ladd B."/>
            <person name="Jarett J.K."/>
            <person name="Geller-Mcgrath D.E."/>
            <person name="Sieber C.M.K."/>
            <person name="Emerson J.B."/>
            <person name="Anantharaman K."/>
            <person name="Thomas B.C."/>
            <person name="Malmstrom R."/>
            <person name="Stieglmeier M."/>
            <person name="Klingl A."/>
            <person name="Woyke T."/>
            <person name="Ryan C.M."/>
            <person name="Banfield J.F."/>
        </authorList>
    </citation>
    <scope>NUCLEOTIDE SEQUENCE [LARGE SCALE GENOMIC DNA]</scope>
</reference>
<dbReference type="EMBL" id="PEXI01000101">
    <property type="protein sequence ID" value="PIU24036.1"/>
    <property type="molecule type" value="Genomic_DNA"/>
</dbReference>
<dbReference type="Pfam" id="PF00454">
    <property type="entry name" value="PI3_PI4_kinase"/>
    <property type="match status" value="1"/>
</dbReference>
<protein>
    <recommendedName>
        <fullName evidence="1">PI3K/PI4K catalytic domain-containing protein</fullName>
    </recommendedName>
</protein>
<organism evidence="2 3">
    <name type="scientific">Candidatus Berkelbacteria bacterium CG08_land_8_20_14_0_20_39_8</name>
    <dbReference type="NCBI Taxonomy" id="1974511"/>
    <lineage>
        <taxon>Bacteria</taxon>
        <taxon>Candidatus Berkelbacteria</taxon>
    </lineage>
</organism>
<sequence length="306" mass="35084">MISENSIGVTTVEKDRLQNRESRFGHTKEIIDLMLNGEVKIIGPIEDFCTDIPKHDNQVDMARIPFKHANRILGVRVQKGDQVAQCIFKPSSGENEIVKRDTQVANFYPRECAAWVVSEYFGFDLVPPTVIREIDGEKGSLQLFLDHSFYKNFDPLENTEATESSRDWQTLAVFDWILANCERHSDNMMIRIDDPTVMAAIDHGIVMSSQNYVEMTVRGPSLQLTHSNIPDQARVIDIPVWLVKQVTDAAVKREELNQQLIQLRDFSKQQIESFWMRVDAIIKYKKFLSKYNHKEATGISFLGAGY</sequence>
<dbReference type="AlphaFoldDB" id="A0A2M6YBG3"/>
<evidence type="ECO:0000313" key="3">
    <source>
        <dbReference type="Proteomes" id="UP000229896"/>
    </source>
</evidence>
<proteinExistence type="predicted"/>